<keyword evidence="5" id="KW-1185">Reference proteome</keyword>
<feature type="domain" description="HTH luxR-type" evidence="3">
    <location>
        <begin position="880"/>
        <end position="945"/>
    </location>
</feature>
<dbReference type="PANTHER" id="PTHR16305">
    <property type="entry name" value="TESTICULAR SOLUBLE ADENYLYL CYCLASE"/>
    <property type="match status" value="1"/>
</dbReference>
<dbReference type="InterPro" id="IPR011990">
    <property type="entry name" value="TPR-like_helical_dom_sf"/>
</dbReference>
<evidence type="ECO:0000313" key="4">
    <source>
        <dbReference type="EMBL" id="PRZ40888.1"/>
    </source>
</evidence>
<dbReference type="PRINTS" id="PR00038">
    <property type="entry name" value="HTHLUXR"/>
</dbReference>
<name>A0A2T0ZXT4_9ACTN</name>
<sequence>MANISGGQELSGRTGELTALIGLLDRLQNDGATCCIVTGDAGMGKTMLTRQLAQIARTRGYLTLEGRAQEYDRSHAYSTLKDTLSSVQETDLATESAKYLKLVGQAIAEPHFSPVESSPNAPSEQSTLARLTQFLRSATVDQPCVLIIDDAHASDDETLQTLSLAFRYLSVRPILLACAVRSDKWLADSSFATTIGRLTEHSQHSIIDLSALDDLALERLVQDVTGGTPDSHLLAYIQRQSAGNPLFAKEALLSLQAQGALRISGETVVLPEAPPNIRVSRRGALLQRIFRQDQHCLELARLLSAFGEVHLDQFSLIADLTGFSQPFLESAFDSLVEAGILVLGSRNVYQFAHPLMAEVLYEDLGPTKRRRIHYAIASRLPADAPQMGRTRRATHLVESAEIGDLSAINAAIEVAETIRHSAPLSAAVWYERALNLVGPTDPDLAVSTLAARALALWKGARPELAIRDGLQALSSLPPGKLRDRTLAVIVNAMYATSRLDEALELLDGMTVNASLSIPFRSLRPVILAQVGHPTEAIEALDEITKVVEDHGDSTDVVTFTHLGQAAGTLGVWKEAEEWIHRLTDIGLDGSDQYSSEMRVGALESAAYLLSEAGFVMRSSTAIAEAFTVATGPLRNSGGQTEHHQIINYFFRGEWTRALETLRTTSVRLEFSGMTAILGRLQLIEGEILLGQARYSEAGQLLSAFPRFSTDDRISCEREILRSRIELGHGQFDSALEGLKSQLKRLNNRGWLRTEARLLEALFETYVGLQDFASARVAGDRLRDLAEHTDIPRFRWTADLAAVVINDDVALAETLIREADSEGAGFIVARAEFALGVAKGNDPDPLRRALIRFDAMGARSWRERVLLHLNSSPISPAVESTDPRYLDLTDVERRLVTLVRDGLNNREIADELHYSRKTIEAYLSRLYRKFDCHSRVGLIVALEEDGG</sequence>
<organism evidence="4 5">
    <name type="scientific">Antricoccus suffuscus</name>
    <dbReference type="NCBI Taxonomy" id="1629062"/>
    <lineage>
        <taxon>Bacteria</taxon>
        <taxon>Bacillati</taxon>
        <taxon>Actinomycetota</taxon>
        <taxon>Actinomycetes</taxon>
        <taxon>Geodermatophilales</taxon>
        <taxon>Antricoccaceae</taxon>
        <taxon>Antricoccus</taxon>
    </lineage>
</organism>
<keyword evidence="1" id="KW-0547">Nucleotide-binding</keyword>
<reference evidence="4 5" key="1">
    <citation type="submission" date="2018-03" db="EMBL/GenBank/DDBJ databases">
        <title>Genomic Encyclopedia of Archaeal and Bacterial Type Strains, Phase II (KMG-II): from individual species to whole genera.</title>
        <authorList>
            <person name="Goeker M."/>
        </authorList>
    </citation>
    <scope>NUCLEOTIDE SEQUENCE [LARGE SCALE GENOMIC DNA]</scope>
    <source>
        <strain evidence="4 5">DSM 100065</strain>
    </source>
</reference>
<dbReference type="InterPro" id="IPR016032">
    <property type="entry name" value="Sig_transdc_resp-reg_C-effctor"/>
</dbReference>
<dbReference type="SUPFAM" id="SSF46894">
    <property type="entry name" value="C-terminal effector domain of the bipartite response regulators"/>
    <property type="match status" value="1"/>
</dbReference>
<dbReference type="InterPro" id="IPR003593">
    <property type="entry name" value="AAA+_ATPase"/>
</dbReference>
<dbReference type="AlphaFoldDB" id="A0A2T0ZXT4"/>
<dbReference type="Gene3D" id="1.25.40.10">
    <property type="entry name" value="Tetratricopeptide repeat domain"/>
    <property type="match status" value="1"/>
</dbReference>
<dbReference type="Proteomes" id="UP000237752">
    <property type="component" value="Unassembled WGS sequence"/>
</dbReference>
<gene>
    <name evidence="4" type="ORF">CLV47_11353</name>
</gene>
<dbReference type="Gene3D" id="3.40.50.300">
    <property type="entry name" value="P-loop containing nucleotide triphosphate hydrolases"/>
    <property type="match status" value="1"/>
</dbReference>
<evidence type="ECO:0000259" key="3">
    <source>
        <dbReference type="PROSITE" id="PS50043"/>
    </source>
</evidence>
<protein>
    <submittedName>
        <fullName evidence="4">Regulatory LuxR family protein</fullName>
    </submittedName>
</protein>
<dbReference type="GO" id="GO:0005737">
    <property type="term" value="C:cytoplasm"/>
    <property type="evidence" value="ECO:0007669"/>
    <property type="project" value="TreeGrafter"/>
</dbReference>
<dbReference type="Pfam" id="PF13191">
    <property type="entry name" value="AAA_16"/>
    <property type="match status" value="1"/>
</dbReference>
<evidence type="ECO:0000256" key="1">
    <source>
        <dbReference type="ARBA" id="ARBA00022741"/>
    </source>
</evidence>
<dbReference type="RefSeq" id="WP_106349824.1">
    <property type="nucleotide sequence ID" value="NZ_PVUE01000013.1"/>
</dbReference>
<evidence type="ECO:0000313" key="5">
    <source>
        <dbReference type="Proteomes" id="UP000237752"/>
    </source>
</evidence>
<dbReference type="SMART" id="SM00421">
    <property type="entry name" value="HTH_LUXR"/>
    <property type="match status" value="1"/>
</dbReference>
<dbReference type="CDD" id="cd06170">
    <property type="entry name" value="LuxR_C_like"/>
    <property type="match status" value="1"/>
</dbReference>
<dbReference type="GO" id="GO:0005524">
    <property type="term" value="F:ATP binding"/>
    <property type="evidence" value="ECO:0007669"/>
    <property type="project" value="UniProtKB-KW"/>
</dbReference>
<dbReference type="InterPro" id="IPR000792">
    <property type="entry name" value="Tscrpt_reg_LuxR_C"/>
</dbReference>
<dbReference type="InterPro" id="IPR036388">
    <property type="entry name" value="WH-like_DNA-bd_sf"/>
</dbReference>
<dbReference type="OrthoDB" id="5476461at2"/>
<comment type="caution">
    <text evidence="4">The sequence shown here is derived from an EMBL/GenBank/DDBJ whole genome shotgun (WGS) entry which is preliminary data.</text>
</comment>
<dbReference type="SUPFAM" id="SSF52540">
    <property type="entry name" value="P-loop containing nucleoside triphosphate hydrolases"/>
    <property type="match status" value="1"/>
</dbReference>
<dbReference type="SUPFAM" id="SSF48452">
    <property type="entry name" value="TPR-like"/>
    <property type="match status" value="1"/>
</dbReference>
<dbReference type="GO" id="GO:0006355">
    <property type="term" value="P:regulation of DNA-templated transcription"/>
    <property type="evidence" value="ECO:0007669"/>
    <property type="project" value="InterPro"/>
</dbReference>
<proteinExistence type="predicted"/>
<dbReference type="PROSITE" id="PS00622">
    <property type="entry name" value="HTH_LUXR_1"/>
    <property type="match status" value="1"/>
</dbReference>
<dbReference type="GO" id="GO:0004016">
    <property type="term" value="F:adenylate cyclase activity"/>
    <property type="evidence" value="ECO:0007669"/>
    <property type="project" value="TreeGrafter"/>
</dbReference>
<dbReference type="PANTHER" id="PTHR16305:SF28">
    <property type="entry name" value="GUANYLATE CYCLASE DOMAIN-CONTAINING PROTEIN"/>
    <property type="match status" value="1"/>
</dbReference>
<dbReference type="Gene3D" id="1.10.10.10">
    <property type="entry name" value="Winged helix-like DNA-binding domain superfamily/Winged helix DNA-binding domain"/>
    <property type="match status" value="1"/>
</dbReference>
<accession>A0A2T0ZXT4</accession>
<dbReference type="InterPro" id="IPR027417">
    <property type="entry name" value="P-loop_NTPase"/>
</dbReference>
<keyword evidence="2" id="KW-0067">ATP-binding</keyword>
<dbReference type="InterPro" id="IPR041664">
    <property type="entry name" value="AAA_16"/>
</dbReference>
<dbReference type="EMBL" id="PVUE01000013">
    <property type="protein sequence ID" value="PRZ40888.1"/>
    <property type="molecule type" value="Genomic_DNA"/>
</dbReference>
<evidence type="ECO:0000256" key="2">
    <source>
        <dbReference type="ARBA" id="ARBA00022840"/>
    </source>
</evidence>
<dbReference type="GO" id="GO:0003677">
    <property type="term" value="F:DNA binding"/>
    <property type="evidence" value="ECO:0007669"/>
    <property type="project" value="InterPro"/>
</dbReference>
<dbReference type="Pfam" id="PF00196">
    <property type="entry name" value="GerE"/>
    <property type="match status" value="1"/>
</dbReference>
<dbReference type="PROSITE" id="PS50043">
    <property type="entry name" value="HTH_LUXR_2"/>
    <property type="match status" value="1"/>
</dbReference>
<dbReference type="SMART" id="SM00382">
    <property type="entry name" value="AAA"/>
    <property type="match status" value="1"/>
</dbReference>